<evidence type="ECO:0000313" key="3">
    <source>
        <dbReference type="Proteomes" id="UP000183190"/>
    </source>
</evidence>
<evidence type="ECO:0000313" key="2">
    <source>
        <dbReference type="EMBL" id="SEH75239.1"/>
    </source>
</evidence>
<dbReference type="InterPro" id="IPR012902">
    <property type="entry name" value="N_methyl_site"/>
</dbReference>
<organism evidence="2 3">
    <name type="scientific">Ruminococcus flavefaciens</name>
    <dbReference type="NCBI Taxonomy" id="1265"/>
    <lineage>
        <taxon>Bacteria</taxon>
        <taxon>Bacillati</taxon>
        <taxon>Bacillota</taxon>
        <taxon>Clostridia</taxon>
        <taxon>Eubacteriales</taxon>
        <taxon>Oscillospiraceae</taxon>
        <taxon>Ruminococcus</taxon>
    </lineage>
</organism>
<dbReference type="NCBIfam" id="TIGR02532">
    <property type="entry name" value="IV_pilin_GFxxxE"/>
    <property type="match status" value="1"/>
</dbReference>
<dbReference type="AlphaFoldDB" id="A0A1H6KTM5"/>
<dbReference type="RefSeq" id="WP_074717916.1">
    <property type="nucleotide sequence ID" value="NZ_FNWV01000009.1"/>
</dbReference>
<feature type="transmembrane region" description="Helical" evidence="1">
    <location>
        <begin position="12"/>
        <end position="34"/>
    </location>
</feature>
<dbReference type="InterPro" id="IPR045584">
    <property type="entry name" value="Pilin-like"/>
</dbReference>
<sequence length="236" mass="26611">MRKNKGFTLTELIVVLAIIAVLGTIIVPSILGYVELSKKKATVENGRTIYMSAMLALTDEDAYESFYTPQSSWVAYEATADGRVINTTTEYKGVSSTYSERVGNVNSPLKAEGNYRFTVVARVDGYAHSTGSDWKNPSHITHVFRTWDYSDKRYTTFVKRLCAELDMKVGQQKGDNFQVKMPYTKRDDGGTLPLVRWLICYRLDDPSQVEIWAGDGYKCENGPAYRVYPNPASNYT</sequence>
<dbReference type="OrthoDB" id="1819040at2"/>
<keyword evidence="1" id="KW-0472">Membrane</keyword>
<keyword evidence="1" id="KW-1133">Transmembrane helix</keyword>
<dbReference type="EMBL" id="FNWV01000009">
    <property type="protein sequence ID" value="SEH75239.1"/>
    <property type="molecule type" value="Genomic_DNA"/>
</dbReference>
<name>A0A1H6KTM5_RUMFL</name>
<dbReference type="Proteomes" id="UP000183190">
    <property type="component" value="Unassembled WGS sequence"/>
</dbReference>
<dbReference type="SUPFAM" id="SSF54523">
    <property type="entry name" value="Pili subunits"/>
    <property type="match status" value="1"/>
</dbReference>
<dbReference type="Gene3D" id="3.30.700.10">
    <property type="entry name" value="Glycoprotein, Type 4 Pilin"/>
    <property type="match status" value="1"/>
</dbReference>
<accession>A0A1H6KTM5</accession>
<reference evidence="2 3" key="1">
    <citation type="submission" date="2016-10" db="EMBL/GenBank/DDBJ databases">
        <authorList>
            <person name="de Groot N.N."/>
        </authorList>
    </citation>
    <scope>NUCLEOTIDE SEQUENCE [LARGE SCALE GENOMIC DNA]</scope>
    <source>
        <strain evidence="2 3">YAD2003</strain>
    </source>
</reference>
<gene>
    <name evidence="2" type="ORF">SAMN02910265_02497</name>
</gene>
<proteinExistence type="predicted"/>
<dbReference type="Pfam" id="PF07963">
    <property type="entry name" value="N_methyl"/>
    <property type="match status" value="1"/>
</dbReference>
<evidence type="ECO:0000256" key="1">
    <source>
        <dbReference type="SAM" id="Phobius"/>
    </source>
</evidence>
<protein>
    <submittedName>
        <fullName evidence="2">Prepilin-type N-terminal cleavage/methylation domain-containing protein</fullName>
    </submittedName>
</protein>
<keyword evidence="1" id="KW-0812">Transmembrane</keyword>